<organism evidence="1 2">
    <name type="scientific">Aliikangiella maris</name>
    <dbReference type="NCBI Taxonomy" id="3162458"/>
    <lineage>
        <taxon>Bacteria</taxon>
        <taxon>Pseudomonadati</taxon>
        <taxon>Pseudomonadota</taxon>
        <taxon>Gammaproteobacteria</taxon>
        <taxon>Oceanospirillales</taxon>
        <taxon>Pleioneaceae</taxon>
        <taxon>Aliikangiella</taxon>
    </lineage>
</organism>
<protein>
    <submittedName>
        <fullName evidence="1">DUF2971 domain-containing protein</fullName>
    </submittedName>
</protein>
<dbReference type="Proteomes" id="UP001548189">
    <property type="component" value="Unassembled WGS sequence"/>
</dbReference>
<proteinExistence type="predicted"/>
<comment type="caution">
    <text evidence="1">The sequence shown here is derived from an EMBL/GenBank/DDBJ whole genome shotgun (WGS) entry which is preliminary data.</text>
</comment>
<accession>A0ABV2BZY9</accession>
<dbReference type="EMBL" id="JBEVCJ010000083">
    <property type="protein sequence ID" value="MET1257502.1"/>
    <property type="molecule type" value="Genomic_DNA"/>
</dbReference>
<dbReference type="InterPro" id="IPR021352">
    <property type="entry name" value="DUF2971"/>
</dbReference>
<evidence type="ECO:0000313" key="1">
    <source>
        <dbReference type="EMBL" id="MET1257502.1"/>
    </source>
</evidence>
<gene>
    <name evidence="1" type="ORF">ABVT43_20390</name>
</gene>
<name>A0ABV2BZY9_9GAMM</name>
<keyword evidence="2" id="KW-1185">Reference proteome</keyword>
<sequence>MEIPDELFKYRDFGKYTILSLLNQGLWIPKPSQLNDPFDAQFKISDVDVSIEQFKSAFLNYQCWYQKNHNHTIRYKGFELLFDNGKPNSHLKEKVNLFRDFWDKESENLGVLSLSAVPENTTMWSHYGENHCGICIGYNPRKLFPKSPNGSLDWLRKVEYEEERDIIRNAYLLYANTGMCHSHIAVMELIYKMFSTKSIDWSYEKEWRFLSPTHGGNLFKLEIDAISSITFGLRTPVETKSAVSHILRYHQKKTKLFQTVRLDNTIGLKRVVMDGDSKYWGESYE</sequence>
<evidence type="ECO:0000313" key="2">
    <source>
        <dbReference type="Proteomes" id="UP001548189"/>
    </source>
</evidence>
<dbReference type="Pfam" id="PF11185">
    <property type="entry name" value="DUF2971"/>
    <property type="match status" value="1"/>
</dbReference>
<reference evidence="1 2" key="1">
    <citation type="submission" date="2024-06" db="EMBL/GenBank/DDBJ databases">
        <authorList>
            <person name="Li F."/>
        </authorList>
    </citation>
    <scope>NUCLEOTIDE SEQUENCE [LARGE SCALE GENOMIC DNA]</scope>
    <source>
        <strain evidence="1 2">GXAS 311</strain>
    </source>
</reference>